<feature type="transmembrane region" description="Helical" evidence="3">
    <location>
        <begin position="20"/>
        <end position="42"/>
    </location>
</feature>
<feature type="compositionally biased region" description="Basic and acidic residues" evidence="2">
    <location>
        <begin position="358"/>
        <end position="368"/>
    </location>
</feature>
<feature type="coiled-coil region" evidence="1">
    <location>
        <begin position="105"/>
        <end position="132"/>
    </location>
</feature>
<reference evidence="4 5" key="1">
    <citation type="submission" date="2016-03" db="EMBL/GenBank/DDBJ databases">
        <title>Genome sequence of Nesiotobacter sp. nov., a moderately halophilic alphaproteobacterium isolated from the Yellow Sea, China.</title>
        <authorList>
            <person name="Zhang G."/>
            <person name="Zhang R."/>
        </authorList>
    </citation>
    <scope>NUCLEOTIDE SEQUENCE [LARGE SCALE GENOMIC DNA]</scope>
    <source>
        <strain evidence="4 5">WB1-6</strain>
    </source>
</reference>
<feature type="region of interest" description="Disordered" evidence="2">
    <location>
        <begin position="151"/>
        <end position="220"/>
    </location>
</feature>
<proteinExistence type="predicted"/>
<gene>
    <name evidence="4" type="ORF">A3843_15085</name>
</gene>
<accession>A0A1U7JE92</accession>
<dbReference type="STRING" id="197461.A3843_15085"/>
<evidence type="ECO:0000256" key="3">
    <source>
        <dbReference type="SAM" id="Phobius"/>
    </source>
</evidence>
<feature type="region of interest" description="Disordered" evidence="2">
    <location>
        <begin position="324"/>
        <end position="432"/>
    </location>
</feature>
<comment type="caution">
    <text evidence="4">The sequence shown here is derived from an EMBL/GenBank/DDBJ whole genome shotgun (WGS) entry which is preliminary data.</text>
</comment>
<keyword evidence="3" id="KW-0472">Membrane</keyword>
<feature type="compositionally biased region" description="Polar residues" evidence="2">
    <location>
        <begin position="210"/>
        <end position="220"/>
    </location>
</feature>
<evidence type="ECO:0000256" key="1">
    <source>
        <dbReference type="SAM" id="Coils"/>
    </source>
</evidence>
<keyword evidence="5" id="KW-1185">Reference proteome</keyword>
<name>A0A1U7JE92_9HYPH</name>
<organism evidence="4 5">
    <name type="scientific">Pseudovibrio exalbescens</name>
    <dbReference type="NCBI Taxonomy" id="197461"/>
    <lineage>
        <taxon>Bacteria</taxon>
        <taxon>Pseudomonadati</taxon>
        <taxon>Pseudomonadota</taxon>
        <taxon>Alphaproteobacteria</taxon>
        <taxon>Hyphomicrobiales</taxon>
        <taxon>Stappiaceae</taxon>
        <taxon>Pseudovibrio</taxon>
    </lineage>
</organism>
<keyword evidence="1" id="KW-0175">Coiled coil</keyword>
<evidence type="ECO:0000313" key="5">
    <source>
        <dbReference type="Proteomes" id="UP000185783"/>
    </source>
</evidence>
<dbReference type="AlphaFoldDB" id="A0A1U7JE92"/>
<keyword evidence="3" id="KW-1133">Transmembrane helix</keyword>
<sequence>MGAYHAQFHDYRIQTKVHIVFGKVANFVFSVGVAVTFLAPAATARPQACSTLEAEFVRLSKQADSRPQRSALSGAYAQQIETIRLTRQKAQRLGCGSEYAPAQQCNALAARLADMQANLDYLEDERDRAVRSGSVQARLEAVRQSLIDLNCSGRAPATPPQVYEANSNPTDRGYQVPGSQLPPVGAPQHSVPIDERPSYMRPDVQPLSPQPSRSSATVRQQDGGQLYTSYCVRTCDGYYFPVSKATPQAHLDEDVALCQTMCPGTETQLYIHGPQEGIDQLRTPGGTPYTALPTAYSFKEGSAASCTCNGSMNLPKAEDIQEASLPPLDGTSAAPDFSSGSVPATGEHLPKTLFDAPTADKEIQESGAKDLATQSQQDEVENQGTASESVATQTTTPHSQNETARNERPAPRKVAPKTGPVRQVGPKFFADQ</sequence>
<dbReference type="EMBL" id="LVVZ01000022">
    <property type="protein sequence ID" value="OKL43059.1"/>
    <property type="molecule type" value="Genomic_DNA"/>
</dbReference>
<keyword evidence="3" id="KW-0812">Transmembrane</keyword>
<protein>
    <recommendedName>
        <fullName evidence="6">DUF2865 domain-containing protein</fullName>
    </recommendedName>
</protein>
<evidence type="ECO:0000256" key="2">
    <source>
        <dbReference type="SAM" id="MobiDB-lite"/>
    </source>
</evidence>
<dbReference type="Proteomes" id="UP000185783">
    <property type="component" value="Unassembled WGS sequence"/>
</dbReference>
<evidence type="ECO:0000313" key="4">
    <source>
        <dbReference type="EMBL" id="OKL43059.1"/>
    </source>
</evidence>
<dbReference type="InterPro" id="IPR021293">
    <property type="entry name" value="DUF2865"/>
</dbReference>
<dbReference type="Pfam" id="PF11064">
    <property type="entry name" value="DUF2865"/>
    <property type="match status" value="1"/>
</dbReference>
<feature type="compositionally biased region" description="Polar residues" evidence="2">
    <location>
        <begin position="372"/>
        <end position="403"/>
    </location>
</feature>
<evidence type="ECO:0008006" key="6">
    <source>
        <dbReference type="Google" id="ProtNLM"/>
    </source>
</evidence>